<evidence type="ECO:0000256" key="2">
    <source>
        <dbReference type="SAM" id="Phobius"/>
    </source>
</evidence>
<evidence type="ECO:0000313" key="4">
    <source>
        <dbReference type="Proteomes" id="UP001159363"/>
    </source>
</evidence>
<sequence length="657" mass="74116">MGLMKTNEGNFTQCRPILRPKANSKYINRKRLERAPQKQSSDTHKTSYDRVKRCRERKINIMASELVNVDVFTQNKRPLSHVGIVPDDAAGRWIFLRDLPCIPSLLHIHLHHFTLIGSQDIDVSVGLIATEFLGLKRGKQLRRRAHRIDTRSLKLTRERDEETRGNPVRKLLPQRSRPGRLESEPGTLPARRSTLSDGSDCKPAGCDCLATRGSGNERCVLLAKDIHDKRCVEITKIQRKSQRVFDTLRGEDSRTNSTSERNSRNAVLLCKGTILKAAQISSLTRMELFPTFEFQKWGSDKDYIVRLIKCAIASKRKTLIWCAVLSSCCVYLWIGAGVCREKISRSAVLQYTLVHMNFRDWMVLNATCLKCLQDIRLRLHPEPRSARQYMTNTFVLPGCCPARLGKLDLFRPLTSELQGTQYTRPVASPVELRFGGGSVNQQATGYSTELTPAYFATVHHAPLLEAAVTTDVCRFRQSQMKHTTENGGGAFILEINLFNENSYIANDVATHSSGIADEKYLYCWYYLRMFASETTDCMLAFLNACLLISHLSAVYVICIAAEFLVTTFACFGILYVTPASYPRLLSPNRVMFSSSDSFQGEIYHEEDYTKKVFKRGQSTVGAEAARRRAGELRCLEVVSADAGAESLRKAFAALIEH</sequence>
<feature type="region of interest" description="Disordered" evidence="1">
    <location>
        <begin position="156"/>
        <end position="201"/>
    </location>
</feature>
<proteinExistence type="predicted"/>
<accession>A0ABQ9H8A5</accession>
<keyword evidence="2" id="KW-0812">Transmembrane</keyword>
<dbReference type="EMBL" id="JARBHB010000006">
    <property type="protein sequence ID" value="KAJ8880531.1"/>
    <property type="molecule type" value="Genomic_DNA"/>
</dbReference>
<gene>
    <name evidence="3" type="ORF">PR048_017001</name>
</gene>
<feature type="region of interest" description="Disordered" evidence="1">
    <location>
        <begin position="26"/>
        <end position="49"/>
    </location>
</feature>
<keyword evidence="2" id="KW-1133">Transmembrane helix</keyword>
<organism evidence="3 4">
    <name type="scientific">Dryococelus australis</name>
    <dbReference type="NCBI Taxonomy" id="614101"/>
    <lineage>
        <taxon>Eukaryota</taxon>
        <taxon>Metazoa</taxon>
        <taxon>Ecdysozoa</taxon>
        <taxon>Arthropoda</taxon>
        <taxon>Hexapoda</taxon>
        <taxon>Insecta</taxon>
        <taxon>Pterygota</taxon>
        <taxon>Neoptera</taxon>
        <taxon>Polyneoptera</taxon>
        <taxon>Phasmatodea</taxon>
        <taxon>Verophasmatodea</taxon>
        <taxon>Anareolatae</taxon>
        <taxon>Phasmatidae</taxon>
        <taxon>Eurycanthinae</taxon>
        <taxon>Dryococelus</taxon>
    </lineage>
</organism>
<reference evidence="3 4" key="1">
    <citation type="submission" date="2023-02" db="EMBL/GenBank/DDBJ databases">
        <title>LHISI_Scaffold_Assembly.</title>
        <authorList>
            <person name="Stuart O.P."/>
            <person name="Cleave R."/>
            <person name="Magrath M.J.L."/>
            <person name="Mikheyev A.S."/>
        </authorList>
    </citation>
    <scope>NUCLEOTIDE SEQUENCE [LARGE SCALE GENOMIC DNA]</scope>
    <source>
        <strain evidence="3">Daus_M_001</strain>
        <tissue evidence="3">Leg muscle</tissue>
    </source>
</reference>
<protein>
    <submittedName>
        <fullName evidence="3">Uncharacterized protein</fullName>
    </submittedName>
</protein>
<keyword evidence="2" id="KW-0472">Membrane</keyword>
<feature type="compositionally biased region" description="Basic and acidic residues" evidence="1">
    <location>
        <begin position="33"/>
        <end position="49"/>
    </location>
</feature>
<comment type="caution">
    <text evidence="3">The sequence shown here is derived from an EMBL/GenBank/DDBJ whole genome shotgun (WGS) entry which is preliminary data.</text>
</comment>
<name>A0ABQ9H8A5_9NEOP</name>
<keyword evidence="4" id="KW-1185">Reference proteome</keyword>
<evidence type="ECO:0000256" key="1">
    <source>
        <dbReference type="SAM" id="MobiDB-lite"/>
    </source>
</evidence>
<dbReference type="Proteomes" id="UP001159363">
    <property type="component" value="Chromosome 5"/>
</dbReference>
<evidence type="ECO:0000313" key="3">
    <source>
        <dbReference type="EMBL" id="KAJ8880531.1"/>
    </source>
</evidence>
<feature type="transmembrane region" description="Helical" evidence="2">
    <location>
        <begin position="563"/>
        <end position="581"/>
    </location>
</feature>